<accession>A0A158PDR8</accession>
<feature type="domain" description="NTF2" evidence="17">
    <location>
        <begin position="284"/>
        <end position="368"/>
    </location>
</feature>
<dbReference type="WBParaSite" id="ACOC_0000100701-mRNA-1">
    <property type="protein sequence ID" value="ACOC_0000100701-mRNA-1"/>
    <property type="gene ID" value="ACOC_0000100701"/>
</dbReference>
<dbReference type="AlphaFoldDB" id="A0A158PDR8"/>
<keyword evidence="5" id="KW-0813">Transport</keyword>
<evidence type="ECO:0000256" key="3">
    <source>
        <dbReference type="ARBA" id="ARBA00009936"/>
    </source>
</evidence>
<evidence type="ECO:0000259" key="17">
    <source>
        <dbReference type="PROSITE" id="PS50177"/>
    </source>
</evidence>
<keyword evidence="8" id="KW-0256">Endoplasmic reticulum</keyword>
<evidence type="ECO:0000256" key="2">
    <source>
        <dbReference type="ARBA" id="ARBA00004395"/>
    </source>
</evidence>
<dbReference type="InterPro" id="IPR007265">
    <property type="entry name" value="COG_su3"/>
</dbReference>
<keyword evidence="7 16" id="KW-0732">Signal</keyword>
<evidence type="ECO:0000256" key="9">
    <source>
        <dbReference type="ARBA" id="ARBA00022927"/>
    </source>
</evidence>
<evidence type="ECO:0000313" key="18">
    <source>
        <dbReference type="EMBL" id="VDM52593.1"/>
    </source>
</evidence>
<dbReference type="OMA" id="NECEERM"/>
<reference evidence="20" key="1">
    <citation type="submission" date="2016-04" db="UniProtKB">
        <authorList>
            <consortium name="WormBaseParasite"/>
        </authorList>
    </citation>
    <scope>IDENTIFICATION</scope>
</reference>
<dbReference type="InterPro" id="IPR005595">
    <property type="entry name" value="TRAP_alpha"/>
</dbReference>
<dbReference type="GO" id="GO:0000139">
    <property type="term" value="C:Golgi membrane"/>
    <property type="evidence" value="ECO:0007669"/>
    <property type="project" value="UniProtKB-SubCell"/>
</dbReference>
<dbReference type="OrthoDB" id="296793at2759"/>
<dbReference type="Pfam" id="PF02136">
    <property type="entry name" value="NTF2"/>
    <property type="match status" value="1"/>
</dbReference>
<dbReference type="GO" id="GO:0006891">
    <property type="term" value="P:intra-Golgi vesicle-mediated transport"/>
    <property type="evidence" value="ECO:0007669"/>
    <property type="project" value="TreeGrafter"/>
</dbReference>
<reference evidence="18 19" key="2">
    <citation type="submission" date="2018-11" db="EMBL/GenBank/DDBJ databases">
        <authorList>
            <consortium name="Pathogen Informatics"/>
        </authorList>
    </citation>
    <scope>NUCLEOTIDE SEQUENCE [LARGE SCALE GENOMIC DNA]</scope>
    <source>
        <strain evidence="18 19">Costa Rica</strain>
    </source>
</reference>
<keyword evidence="19" id="KW-1185">Reference proteome</keyword>
<evidence type="ECO:0000256" key="13">
    <source>
        <dbReference type="ARBA" id="ARBA00031339"/>
    </source>
</evidence>
<evidence type="ECO:0000256" key="14">
    <source>
        <dbReference type="SAM" id="MobiDB-lite"/>
    </source>
</evidence>
<dbReference type="Gene3D" id="3.10.450.50">
    <property type="match status" value="1"/>
</dbReference>
<evidence type="ECO:0000256" key="15">
    <source>
        <dbReference type="SAM" id="Phobius"/>
    </source>
</evidence>
<feature type="signal peptide" evidence="16">
    <location>
        <begin position="1"/>
        <end position="23"/>
    </location>
</feature>
<protein>
    <recommendedName>
        <fullName evidence="4">Conserved oligomeric Golgi complex subunit 3</fullName>
    </recommendedName>
    <alternativeName>
        <fullName evidence="13">Component of oligomeric Golgi complex 3</fullName>
    </alternativeName>
</protein>
<evidence type="ECO:0000256" key="7">
    <source>
        <dbReference type="ARBA" id="ARBA00022729"/>
    </source>
</evidence>
<dbReference type="GO" id="GO:0005789">
    <property type="term" value="C:endoplasmic reticulum membrane"/>
    <property type="evidence" value="ECO:0007669"/>
    <property type="project" value="UniProtKB-SubCell"/>
</dbReference>
<feature type="chain" id="PRO_5043134977" description="Conserved oligomeric Golgi complex subunit 3" evidence="16">
    <location>
        <begin position="24"/>
        <end position="1110"/>
    </location>
</feature>
<sequence length="1110" mass="124520">MVSRNTLLSLLGTLAFCSVVVHAEDSVDGEVSEEQDMAKTEDDDLLITSSADAVVSFIFTQPYSANTAKELYGGKAVKFLIGFQNRGEKDFIVKHSETSFRYPMDFSYNLQNFTFGQYNRRVAPKEEVTLDYAFFAHESFAGRPLGLVVDLHYEDSEGHYVTNVFNETVTILEDDSAFNTETGFMYLIFTAFIVVLLLVGYHFINKFTRKAGMQKKRQPVVEQGTTNSEVDFEWIPREILKHNEKKSPKPSSPRNNDFRLVIFFDDHYVMGTEADRADEEICKEASNFTKIFYDAMDRKREKINYLYCDSGATLVWNGNPVSGCDNIFKFISSLPETDHHLVSVDVQRINAGLPGSTDLLTITTAGTVILGGTVHDEWASVTSDSVLAIALCSAVSEARNLELPLVEKQEGPETMAELRSSYSSVTARTSSLHDACDRALAYQTALAAGAEQIQTNLHFFKQADIIMKKLNNTTKISVTGQMFTGILATIDECLAFLRQHPEYKESAAYIVKYEQCLSRALTWIRVGVMADIEASINDVRDRQSQLQVDYAKLGRGGADDDTFALLYGVFATRASSVKAALSVAEQRFSHVTEFKAMLNECYQAYFNTRQQLLTPIIQATLTQMFSSCPDSSCALTRQSCNFIFGLCDDEFRLYRQFFSTSQLSGRSSSRLDRSSSPVSSIASSRPQKLDKLHPFEEFIEAICRVLYDMLRPIIEMIEERCSVFPSILADECTSFDPRSGFIRVIEELVGDVAERIVYRASLYGQTDIANYKPAAGDLAYPEKLEMMKSIEMAERKNKVADGESCESGNVQKDSSSDRPSSAPISAVDLHCLWYPTVRRTIMCLAKLYRCLDVAVFQSLARDLLTMCCDSLEAAASQISVSPSKKTSHTKILDAELFLVKHLLILREQTTPYRQGAYKNDISLPTLDCSIDFAKMKSSLLDDKSRWFEISSNNAFLELLFSVPILVTEQSGDIRRVIDTKLRTRCNQLIDISADIIVGPLLKWVDMAEDELLKPDFDVRKHPELAPAKLNDLSNIVMKALSQKWPELCTTYSLYIGVPETEAILLSPVRKRIASTFARALSFATRAYNDEGRAIAAVPTVQHVYLLLNKE</sequence>
<organism evidence="20">
    <name type="scientific">Angiostrongylus costaricensis</name>
    <name type="common">Nematode worm</name>
    <dbReference type="NCBI Taxonomy" id="334426"/>
    <lineage>
        <taxon>Eukaryota</taxon>
        <taxon>Metazoa</taxon>
        <taxon>Ecdysozoa</taxon>
        <taxon>Nematoda</taxon>
        <taxon>Chromadorea</taxon>
        <taxon>Rhabditida</taxon>
        <taxon>Rhabditina</taxon>
        <taxon>Rhabditomorpha</taxon>
        <taxon>Strongyloidea</taxon>
        <taxon>Metastrongylidae</taxon>
        <taxon>Angiostrongylus</taxon>
    </lineage>
</organism>
<evidence type="ECO:0000256" key="4">
    <source>
        <dbReference type="ARBA" id="ARBA00020976"/>
    </source>
</evidence>
<dbReference type="InterPro" id="IPR002075">
    <property type="entry name" value="NTF2_dom"/>
</dbReference>
<evidence type="ECO:0000256" key="12">
    <source>
        <dbReference type="ARBA" id="ARBA00023136"/>
    </source>
</evidence>
<dbReference type="GO" id="GO:0006886">
    <property type="term" value="P:intracellular protein transport"/>
    <property type="evidence" value="ECO:0007669"/>
    <property type="project" value="InterPro"/>
</dbReference>
<keyword evidence="11" id="KW-0333">Golgi apparatus</keyword>
<dbReference type="InterPro" id="IPR048685">
    <property type="entry name" value="COG3_C"/>
</dbReference>
<keyword evidence="6 15" id="KW-0812">Transmembrane</keyword>
<comment type="similarity">
    <text evidence="3">Belongs to the COG3 family.</text>
</comment>
<keyword evidence="12 15" id="KW-0472">Membrane</keyword>
<dbReference type="InterPro" id="IPR048320">
    <property type="entry name" value="COG3_N"/>
</dbReference>
<dbReference type="SUPFAM" id="SSF54427">
    <property type="entry name" value="NTF2-like"/>
    <property type="match status" value="1"/>
</dbReference>
<dbReference type="InterPro" id="IPR018222">
    <property type="entry name" value="Nuclear_transport_factor_2_euk"/>
</dbReference>
<keyword evidence="9" id="KW-0653">Protein transport</keyword>
<evidence type="ECO:0000256" key="5">
    <source>
        <dbReference type="ARBA" id="ARBA00022448"/>
    </source>
</evidence>
<name>A0A158PDR8_ANGCS</name>
<evidence type="ECO:0000256" key="16">
    <source>
        <dbReference type="SAM" id="SignalP"/>
    </source>
</evidence>
<proteinExistence type="inferred from homology"/>
<dbReference type="Proteomes" id="UP000267027">
    <property type="component" value="Unassembled WGS sequence"/>
</dbReference>
<evidence type="ECO:0000256" key="11">
    <source>
        <dbReference type="ARBA" id="ARBA00023034"/>
    </source>
</evidence>
<keyword evidence="10 15" id="KW-1133">Transmembrane helix</keyword>
<evidence type="ECO:0000256" key="10">
    <source>
        <dbReference type="ARBA" id="ARBA00022989"/>
    </source>
</evidence>
<feature type="transmembrane region" description="Helical" evidence="15">
    <location>
        <begin position="184"/>
        <end position="204"/>
    </location>
</feature>
<gene>
    <name evidence="18" type="ORF">ACOC_LOCUS1008</name>
</gene>
<evidence type="ECO:0000256" key="8">
    <source>
        <dbReference type="ARBA" id="ARBA00022824"/>
    </source>
</evidence>
<dbReference type="EMBL" id="UYYA01000130">
    <property type="protein sequence ID" value="VDM52593.1"/>
    <property type="molecule type" value="Genomic_DNA"/>
</dbReference>
<evidence type="ECO:0000313" key="19">
    <source>
        <dbReference type="Proteomes" id="UP000267027"/>
    </source>
</evidence>
<evidence type="ECO:0000256" key="1">
    <source>
        <dbReference type="ARBA" id="ARBA00004115"/>
    </source>
</evidence>
<dbReference type="PANTHER" id="PTHR13302:SF8">
    <property type="entry name" value="CONSERVED OLIGOMERIC GOLGI COMPLEX SUBUNIT 3"/>
    <property type="match status" value="1"/>
</dbReference>
<dbReference type="Pfam" id="PF03896">
    <property type="entry name" value="TRAP_alpha"/>
    <property type="match status" value="1"/>
</dbReference>
<dbReference type="InterPro" id="IPR032710">
    <property type="entry name" value="NTF2-like_dom_sf"/>
</dbReference>
<dbReference type="PANTHER" id="PTHR13302">
    <property type="entry name" value="CONSERVED OLIGOMERIC GOLGI COMPLEX COMPONENT 3"/>
    <property type="match status" value="1"/>
</dbReference>
<dbReference type="STRING" id="334426.A0A158PDR8"/>
<evidence type="ECO:0000313" key="20">
    <source>
        <dbReference type="WBParaSite" id="ACOC_0000100701-mRNA-1"/>
    </source>
</evidence>
<comment type="subcellular location">
    <subcellularLocation>
        <location evidence="1">Endoplasmic reticulum membrane</location>
        <topology evidence="1">Single-pass type I membrane protein</topology>
    </subcellularLocation>
    <subcellularLocation>
        <location evidence="2">Golgi apparatus membrane</location>
        <topology evidence="2">Peripheral membrane protein</topology>
    </subcellularLocation>
</comment>
<dbReference type="Pfam" id="PF20671">
    <property type="entry name" value="COG3_C"/>
    <property type="match status" value="1"/>
</dbReference>
<feature type="region of interest" description="Disordered" evidence="14">
    <location>
        <begin position="797"/>
        <end position="821"/>
    </location>
</feature>
<dbReference type="GO" id="GO:0007030">
    <property type="term" value="P:Golgi organization"/>
    <property type="evidence" value="ECO:0007669"/>
    <property type="project" value="TreeGrafter"/>
</dbReference>
<dbReference type="GO" id="GO:0017119">
    <property type="term" value="C:Golgi transport complex"/>
    <property type="evidence" value="ECO:0007669"/>
    <property type="project" value="TreeGrafter"/>
</dbReference>
<dbReference type="Pfam" id="PF04136">
    <property type="entry name" value="COG3_N"/>
    <property type="match status" value="1"/>
</dbReference>
<dbReference type="PROSITE" id="PS50177">
    <property type="entry name" value="NTF2_DOMAIN"/>
    <property type="match status" value="1"/>
</dbReference>
<evidence type="ECO:0000256" key="6">
    <source>
        <dbReference type="ARBA" id="ARBA00022692"/>
    </source>
</evidence>
<dbReference type="GO" id="GO:0005801">
    <property type="term" value="C:cis-Golgi network"/>
    <property type="evidence" value="ECO:0007669"/>
    <property type="project" value="InterPro"/>
</dbReference>